<dbReference type="AlphaFoldDB" id="A0A5N8VUK5"/>
<proteinExistence type="predicted"/>
<reference evidence="1 2" key="1">
    <citation type="submission" date="2019-07" db="EMBL/GenBank/DDBJ databases">
        <title>New species of Amycolatopsis and Streptomyces.</title>
        <authorList>
            <person name="Duangmal K."/>
            <person name="Teo W.F.A."/>
            <person name="Lipun K."/>
        </authorList>
    </citation>
    <scope>NUCLEOTIDE SEQUENCE [LARGE SCALE GENOMIC DNA]</scope>
    <source>
        <strain evidence="1 2">NBRC 109810</strain>
    </source>
</reference>
<dbReference type="Proteomes" id="UP000325849">
    <property type="component" value="Unassembled WGS sequence"/>
</dbReference>
<keyword evidence="2" id="KW-1185">Reference proteome</keyword>
<organism evidence="1 2">
    <name type="scientific">Streptomyces adustus</name>
    <dbReference type="NCBI Taxonomy" id="1609272"/>
    <lineage>
        <taxon>Bacteria</taxon>
        <taxon>Bacillati</taxon>
        <taxon>Actinomycetota</taxon>
        <taxon>Actinomycetes</taxon>
        <taxon>Kitasatosporales</taxon>
        <taxon>Streptomycetaceae</taxon>
        <taxon>Streptomyces</taxon>
    </lineage>
</organism>
<gene>
    <name evidence="1" type="ORF">FNH09_46355</name>
</gene>
<dbReference type="InterPro" id="IPR055602">
    <property type="entry name" value="DUF7178"/>
</dbReference>
<evidence type="ECO:0000313" key="2">
    <source>
        <dbReference type="Proteomes" id="UP000325849"/>
    </source>
</evidence>
<comment type="caution">
    <text evidence="1">The sequence shown here is derived from an EMBL/GenBank/DDBJ whole genome shotgun (WGS) entry which is preliminary data.</text>
</comment>
<dbReference type="Pfam" id="PF23802">
    <property type="entry name" value="DUF7178"/>
    <property type="match status" value="1"/>
</dbReference>
<name>A0A5N8VUK5_9ACTN</name>
<accession>A0A5N8VUK5</accession>
<sequence length="83" mass="9217">MADPENADPVVIDRHAHDIAVRKVYGQSDRGLGALGRYNLLADCYRAAAQKIGEIPSKVQAVTWVAHIEREVTQPHSRIQLET</sequence>
<evidence type="ECO:0000313" key="1">
    <source>
        <dbReference type="EMBL" id="MPY38366.1"/>
    </source>
</evidence>
<dbReference type="EMBL" id="VJZD01000530">
    <property type="protein sequence ID" value="MPY38366.1"/>
    <property type="molecule type" value="Genomic_DNA"/>
</dbReference>
<protein>
    <submittedName>
        <fullName evidence="1">Uncharacterized protein</fullName>
    </submittedName>
</protein>